<name>A0A9W9G9M0_9EURO</name>
<dbReference type="Gene3D" id="4.10.240.10">
    <property type="entry name" value="Zn(2)-C6 fungal-type DNA-binding domain"/>
    <property type="match status" value="1"/>
</dbReference>
<dbReference type="InterPro" id="IPR001138">
    <property type="entry name" value="Zn2Cys6_DnaBD"/>
</dbReference>
<evidence type="ECO:0000259" key="6">
    <source>
        <dbReference type="PROSITE" id="PS50048"/>
    </source>
</evidence>
<evidence type="ECO:0000256" key="5">
    <source>
        <dbReference type="ARBA" id="ARBA00023242"/>
    </source>
</evidence>
<sequence length="579" mass="65837">MWSEPLITADKMNSMAEGVPVDLMDGDEVQDRARKYRSRLQRPCDLCRTRKIQCKKQNDALACQKCSELSRVCTFVLQPVKKKARPVEDHSTIGPTQETIAEIQALMAGNDCYIASQSPFWRSLDNNQLFGCEYDRPVEAIDSTRAALDPSGFSLDTNNNHTSGSEIDQDESVEINHGMPNDPLTPVISSDRVMSRHAIRDATGYPNHSILQFSGPTDVPEASPHEPTCRTEFDDVFSLNLRSNYSSQWVGFSSESDPYLLQHYAYDSRDIYPMFRLDFRQILDNVDDRPTVPQNDSSSTNYNQASRCTPVHFMMTNEEILQDTFSFQERMLSSGNTQADDVDLLKETVPPELGDRLLKMYCQYVHPRFPVLANFDFKELQGCLGPASTSIGVQSAVYALATPYMFLDDELSLTTGYSGVSCDDLWAIAYRCYHRGKSSARLSLLQLCLLLLQRPPENFAVSDSPNLWDLSCSALAIAETLGLNMDPRRWKLPREEVKLRRRLWWLTYTQHIWHACAFGRSVHIDDNNWDVTHLTLEDFNLDLLDTHDSISRSKATQHISIFIAECRMAEILADVLKEF</sequence>
<dbReference type="CDD" id="cd12148">
    <property type="entry name" value="fungal_TF_MHR"/>
    <property type="match status" value="1"/>
</dbReference>
<dbReference type="GO" id="GO:0005634">
    <property type="term" value="C:nucleus"/>
    <property type="evidence" value="ECO:0007669"/>
    <property type="project" value="TreeGrafter"/>
</dbReference>
<dbReference type="GO" id="GO:0008270">
    <property type="term" value="F:zinc ion binding"/>
    <property type="evidence" value="ECO:0007669"/>
    <property type="project" value="InterPro"/>
</dbReference>
<feature type="domain" description="Zn(2)-C6 fungal-type" evidence="6">
    <location>
        <begin position="43"/>
        <end position="75"/>
    </location>
</feature>
<protein>
    <recommendedName>
        <fullName evidence="6">Zn(2)-C6 fungal-type domain-containing protein</fullName>
    </recommendedName>
</protein>
<accession>A0A9W9G9M0</accession>
<proteinExistence type="predicted"/>
<dbReference type="GO" id="GO:0006351">
    <property type="term" value="P:DNA-templated transcription"/>
    <property type="evidence" value="ECO:0007669"/>
    <property type="project" value="InterPro"/>
</dbReference>
<dbReference type="PROSITE" id="PS50048">
    <property type="entry name" value="ZN2_CY6_FUNGAL_2"/>
    <property type="match status" value="1"/>
</dbReference>
<evidence type="ECO:0000256" key="1">
    <source>
        <dbReference type="ARBA" id="ARBA00022723"/>
    </source>
</evidence>
<dbReference type="InterPro" id="IPR036864">
    <property type="entry name" value="Zn2-C6_fun-type_DNA-bd_sf"/>
</dbReference>
<dbReference type="InterPro" id="IPR050797">
    <property type="entry name" value="Carb_Metab_Trans_Reg"/>
</dbReference>
<evidence type="ECO:0000256" key="4">
    <source>
        <dbReference type="ARBA" id="ARBA00023163"/>
    </source>
</evidence>
<evidence type="ECO:0000313" key="7">
    <source>
        <dbReference type="EMBL" id="KAJ5114110.1"/>
    </source>
</evidence>
<keyword evidence="4" id="KW-0804">Transcription</keyword>
<keyword evidence="3" id="KW-0238">DNA-binding</keyword>
<keyword evidence="5" id="KW-0539">Nucleus</keyword>
<dbReference type="GO" id="GO:0003677">
    <property type="term" value="F:DNA binding"/>
    <property type="evidence" value="ECO:0007669"/>
    <property type="project" value="UniProtKB-KW"/>
</dbReference>
<dbReference type="SMART" id="SM00066">
    <property type="entry name" value="GAL4"/>
    <property type="match status" value="1"/>
</dbReference>
<keyword evidence="8" id="KW-1185">Reference proteome</keyword>
<dbReference type="SMART" id="SM00906">
    <property type="entry name" value="Fungal_trans"/>
    <property type="match status" value="1"/>
</dbReference>
<dbReference type="PANTHER" id="PTHR31668:SF4">
    <property type="entry name" value="TRANSCRIPTIONAL ACTIVATOR PROTEIN DAL81"/>
    <property type="match status" value="1"/>
</dbReference>
<organism evidence="7 8">
    <name type="scientific">Penicillium angulare</name>
    <dbReference type="NCBI Taxonomy" id="116970"/>
    <lineage>
        <taxon>Eukaryota</taxon>
        <taxon>Fungi</taxon>
        <taxon>Dikarya</taxon>
        <taxon>Ascomycota</taxon>
        <taxon>Pezizomycotina</taxon>
        <taxon>Eurotiomycetes</taxon>
        <taxon>Eurotiomycetidae</taxon>
        <taxon>Eurotiales</taxon>
        <taxon>Aspergillaceae</taxon>
        <taxon>Penicillium</taxon>
    </lineage>
</organism>
<dbReference type="CDD" id="cd00067">
    <property type="entry name" value="GAL4"/>
    <property type="match status" value="1"/>
</dbReference>
<dbReference type="GO" id="GO:0000981">
    <property type="term" value="F:DNA-binding transcription factor activity, RNA polymerase II-specific"/>
    <property type="evidence" value="ECO:0007669"/>
    <property type="project" value="InterPro"/>
</dbReference>
<dbReference type="PROSITE" id="PS00463">
    <property type="entry name" value="ZN2_CY6_FUNGAL_1"/>
    <property type="match status" value="1"/>
</dbReference>
<dbReference type="EMBL" id="JAPQKH010000002">
    <property type="protein sequence ID" value="KAJ5114110.1"/>
    <property type="molecule type" value="Genomic_DNA"/>
</dbReference>
<evidence type="ECO:0000256" key="3">
    <source>
        <dbReference type="ARBA" id="ARBA00023125"/>
    </source>
</evidence>
<dbReference type="SUPFAM" id="SSF57701">
    <property type="entry name" value="Zn2/Cys6 DNA-binding domain"/>
    <property type="match status" value="1"/>
</dbReference>
<dbReference type="Pfam" id="PF04082">
    <property type="entry name" value="Fungal_trans"/>
    <property type="match status" value="1"/>
</dbReference>
<dbReference type="OrthoDB" id="3034343at2759"/>
<keyword evidence="2" id="KW-0805">Transcription regulation</keyword>
<gene>
    <name evidence="7" type="ORF">N7456_002644</name>
</gene>
<evidence type="ECO:0000313" key="8">
    <source>
        <dbReference type="Proteomes" id="UP001149165"/>
    </source>
</evidence>
<evidence type="ECO:0000256" key="2">
    <source>
        <dbReference type="ARBA" id="ARBA00023015"/>
    </source>
</evidence>
<dbReference type="PANTHER" id="PTHR31668">
    <property type="entry name" value="GLUCOSE TRANSPORT TRANSCRIPTION REGULATOR RGT1-RELATED-RELATED"/>
    <property type="match status" value="1"/>
</dbReference>
<comment type="caution">
    <text evidence="7">The sequence shown here is derived from an EMBL/GenBank/DDBJ whole genome shotgun (WGS) entry which is preliminary data.</text>
</comment>
<reference evidence="7" key="2">
    <citation type="journal article" date="2023" name="IMA Fungus">
        <title>Comparative genomic study of the Penicillium genus elucidates a diverse pangenome and 15 lateral gene transfer events.</title>
        <authorList>
            <person name="Petersen C."/>
            <person name="Sorensen T."/>
            <person name="Nielsen M.R."/>
            <person name="Sondergaard T.E."/>
            <person name="Sorensen J.L."/>
            <person name="Fitzpatrick D.A."/>
            <person name="Frisvad J.C."/>
            <person name="Nielsen K.L."/>
        </authorList>
    </citation>
    <scope>NUCLEOTIDE SEQUENCE</scope>
    <source>
        <strain evidence="7">IBT 30069</strain>
    </source>
</reference>
<dbReference type="AlphaFoldDB" id="A0A9W9G9M0"/>
<dbReference type="InterPro" id="IPR007219">
    <property type="entry name" value="XnlR_reg_dom"/>
</dbReference>
<dbReference type="Proteomes" id="UP001149165">
    <property type="component" value="Unassembled WGS sequence"/>
</dbReference>
<keyword evidence="1" id="KW-0479">Metal-binding</keyword>
<dbReference type="GO" id="GO:0001080">
    <property type="term" value="P:nitrogen catabolite activation of transcription from RNA polymerase II promoter"/>
    <property type="evidence" value="ECO:0007669"/>
    <property type="project" value="TreeGrafter"/>
</dbReference>
<reference evidence="7" key="1">
    <citation type="submission" date="2022-11" db="EMBL/GenBank/DDBJ databases">
        <authorList>
            <person name="Petersen C."/>
        </authorList>
    </citation>
    <scope>NUCLEOTIDE SEQUENCE</scope>
    <source>
        <strain evidence="7">IBT 30069</strain>
    </source>
</reference>